<organism evidence="1 2">
    <name type="scientific">Hemibagrus wyckioides</name>
    <dbReference type="NCBI Taxonomy" id="337641"/>
    <lineage>
        <taxon>Eukaryota</taxon>
        <taxon>Metazoa</taxon>
        <taxon>Chordata</taxon>
        <taxon>Craniata</taxon>
        <taxon>Vertebrata</taxon>
        <taxon>Euteleostomi</taxon>
        <taxon>Actinopterygii</taxon>
        <taxon>Neopterygii</taxon>
        <taxon>Teleostei</taxon>
        <taxon>Ostariophysi</taxon>
        <taxon>Siluriformes</taxon>
        <taxon>Bagridae</taxon>
        <taxon>Hemibagrus</taxon>
    </lineage>
</organism>
<evidence type="ECO:0000313" key="1">
    <source>
        <dbReference type="EMBL" id="KAG7314656.1"/>
    </source>
</evidence>
<dbReference type="Proteomes" id="UP000824219">
    <property type="component" value="Linkage Group LG28"/>
</dbReference>
<dbReference type="EMBL" id="JAHKSW010000028">
    <property type="protein sequence ID" value="KAG7314656.1"/>
    <property type="molecule type" value="Genomic_DNA"/>
</dbReference>
<comment type="caution">
    <text evidence="1">The sequence shown here is derived from an EMBL/GenBank/DDBJ whole genome shotgun (WGS) entry which is preliminary data.</text>
</comment>
<name>A0A9D3N274_9TELE</name>
<accession>A0A9D3N274</accession>
<proteinExistence type="predicted"/>
<protein>
    <submittedName>
        <fullName evidence="1">Uncharacterized protein</fullName>
    </submittedName>
</protein>
<dbReference type="AlphaFoldDB" id="A0A9D3N274"/>
<evidence type="ECO:0000313" key="2">
    <source>
        <dbReference type="Proteomes" id="UP000824219"/>
    </source>
</evidence>
<keyword evidence="2" id="KW-1185">Reference proteome</keyword>
<reference evidence="1 2" key="1">
    <citation type="submission" date="2021-06" db="EMBL/GenBank/DDBJ databases">
        <title>Chromosome-level genome assembly of the red-tail catfish (Hemibagrus wyckioides).</title>
        <authorList>
            <person name="Shao F."/>
        </authorList>
    </citation>
    <scope>NUCLEOTIDE SEQUENCE [LARGE SCALE GENOMIC DNA]</scope>
    <source>
        <strain evidence="1">EC202008001</strain>
        <tissue evidence="1">Blood</tissue>
    </source>
</reference>
<gene>
    <name evidence="1" type="ORF">KOW79_021959</name>
</gene>
<sequence>MLLCCWFTSSTDCDEDWRTVSEGNKTTRKTHRDTQQDSGVPRRLVSQIKEAMKQTLMKFNSVKTSLKIHSKPATAGKPRVTGNNASLRETAGRFLHRKFAGFSSSMRSVFSSLSLRRWI</sequence>